<keyword evidence="7" id="KW-0002">3D-structure</keyword>
<evidence type="ECO:0007829" key="7">
    <source>
        <dbReference type="PDB" id="4JDE"/>
    </source>
</evidence>
<accession>G5EET8</accession>
<evidence type="ECO:0000313" key="5">
    <source>
        <dbReference type="WormBase" id="F15E11.13"/>
    </source>
</evidence>
<dbReference type="Gene3D" id="2.60.40.3820">
    <property type="match status" value="1"/>
</dbReference>
<dbReference type="AGR" id="WB:WBGene00017499"/>
<dbReference type="GeneID" id="178709"/>
<dbReference type="WormBase" id="F15E11.13">
    <property type="protein sequence ID" value="CE25224"/>
    <property type="gene ID" value="WBGene00017499"/>
    <property type="gene designation" value="pud-1.1"/>
</dbReference>
<dbReference type="STRING" id="6239.F15E11.13.1"/>
<dbReference type="KEGG" id="cel:CELE_Y19D10B.7"/>
<dbReference type="PDBsum" id="4JDE"/>
<dbReference type="PANTHER" id="PTHR31557:SF0">
    <property type="entry name" value="5C820-RELATED"/>
    <property type="match status" value="1"/>
</dbReference>
<dbReference type="HOGENOM" id="CLU_110839_0_0_1"/>
<dbReference type="AlphaFoldDB" id="G5EET8"/>
<dbReference type="OrthoDB" id="5785880at2759"/>
<dbReference type="EMBL" id="BX284605">
    <property type="protein sequence ID" value="CCD69541.1"/>
    <property type="molecule type" value="Genomic_DNA"/>
</dbReference>
<organism evidence="3 4">
    <name type="scientific">Caenorhabditis elegans</name>
    <dbReference type="NCBI Taxonomy" id="6239"/>
    <lineage>
        <taxon>Eukaryota</taxon>
        <taxon>Metazoa</taxon>
        <taxon>Ecdysozoa</taxon>
        <taxon>Nematoda</taxon>
        <taxon>Chromadorea</taxon>
        <taxon>Rhabditida</taxon>
        <taxon>Rhabditina</taxon>
        <taxon>Rhabditomorpha</taxon>
        <taxon>Rhabditoidea</taxon>
        <taxon>Rhabditidae</taxon>
        <taxon>Peloderinae</taxon>
        <taxon>Caenorhabditis</taxon>
    </lineage>
</organism>
<dbReference type="InterPro" id="IPR041157">
    <property type="entry name" value="PUD1/2"/>
</dbReference>
<dbReference type="RefSeq" id="NP_503637.1">
    <property type="nucleotide sequence ID" value="NM_071236.7"/>
</dbReference>
<evidence type="ECO:0000313" key="3">
    <source>
        <dbReference type="EMBL" id="CCD69552.1"/>
    </source>
</evidence>
<sequence length="151" mass="17184">MSTDPTPPQLTRRTAKVSIDNQTGSHFKFQVTHKYTGWDADKSDVVMFQPDEVKEIFKSVAYNTGFLTTGVDNWLVDGTMVQERTEVDNKGHQIGKKSYIEHAKFISDSRSWKQHMLTAEDDGKTTTIRVFPTEIHFISPSGESTTTFTKY</sequence>
<dbReference type="Bgee" id="WBGene00017499">
    <property type="expression patterns" value="Expressed in larva and 1 other cell type or tissue"/>
</dbReference>
<dbReference type="WormBase" id="Y19D10B.7">
    <property type="protein sequence ID" value="CE25224"/>
    <property type="gene ID" value="WBGene00021236"/>
    <property type="gene designation" value="pud-1.2"/>
</dbReference>
<gene>
    <name evidence="3 6" type="primary">pud-1.2</name>
    <name evidence="2 5" type="synonym">pud-1.1</name>
    <name evidence="2" type="ORF">CELE_F15E11.13</name>
    <name evidence="3" type="ORF">CELE_Y19D10B.7</name>
    <name evidence="5" type="ORF">F15E11.13</name>
    <name evidence="6" type="ORF">Y19D10B.7</name>
</gene>
<keyword evidence="4" id="KW-1185">Reference proteome</keyword>
<evidence type="ECO:0000313" key="4">
    <source>
        <dbReference type="Proteomes" id="UP000001940"/>
    </source>
</evidence>
<proteinExistence type="evidence at protein level"/>
<dbReference type="OMA" id="FTVEHEY"/>
<dbReference type="PANTHER" id="PTHR31557">
    <property type="entry name" value="5C820-RELATED-RELATED"/>
    <property type="match status" value="1"/>
</dbReference>
<keyword evidence="8" id="KW-1267">Proteomics identification</keyword>
<reference evidence="3 4" key="1">
    <citation type="journal article" date="1998" name="Science">
        <title>Genome sequence of the nematode C. elegans: a platform for investigating biology.</title>
        <authorList>
            <consortium name="The C. elegans sequencing consortium"/>
            <person name="Sulson J.E."/>
            <person name="Waterston R."/>
        </authorList>
    </citation>
    <scope>NUCLEOTIDE SEQUENCE [LARGE SCALE GENOMIC DNA]</scope>
    <source>
        <strain evidence="3 4">Bristol N2</strain>
    </source>
</reference>
<dbReference type="eggNOG" id="ENOG502TI70">
    <property type="taxonomic scope" value="Eukaryota"/>
</dbReference>
<reference evidence="7" key="3">
    <citation type="journal article" date="2013" name="PLoS ONE">
        <title>Characterization of PUD-1 and PUD-2, two proteins up-regulated in a long-lived daf-2 mutant.</title>
        <authorList>
            <person name="Ding Y.H."/>
            <person name="Du Y.G."/>
            <person name="Luo S."/>
            <person name="Li Y.X."/>
            <person name="Li T.M."/>
            <person name="Yoshina S."/>
            <person name="Wang X."/>
            <person name="Klage K."/>
            <person name="Mitani S."/>
            <person name="Ye K."/>
            <person name="Dong M.Q."/>
        </authorList>
    </citation>
    <scope>X-RAY CRYSTALLOGRAPHY (1.90 ANGSTROMS) OF 9-151</scope>
</reference>
<dbReference type="AGR" id="WB:WBGene00021236"/>
<evidence type="ECO:0000313" key="2">
    <source>
        <dbReference type="EMBL" id="CCD69541.1"/>
    </source>
</evidence>
<dbReference type="PaxDb" id="6239-F15E11.13"/>
<protein>
    <submittedName>
        <fullName evidence="3">Up-regulated in Daf-2 domain-containing protein</fullName>
    </submittedName>
</protein>
<dbReference type="Proteomes" id="UP000001940">
    <property type="component" value="Chromosome V"/>
</dbReference>
<evidence type="ECO:0000259" key="1">
    <source>
        <dbReference type="Pfam" id="PF18457"/>
    </source>
</evidence>
<dbReference type="PDB" id="4JDE">
    <property type="method" value="X-ray"/>
    <property type="resolution" value="1.90 A"/>
    <property type="chains" value="A=9-151"/>
</dbReference>
<name>G5EET8_CAEEL</name>
<evidence type="ECO:0007829" key="8">
    <source>
        <dbReference type="PeptideAtlas" id="G5EET8"/>
    </source>
</evidence>
<feature type="domain" description="Up-regulated in Daf-2" evidence="1">
    <location>
        <begin position="11"/>
        <end position="148"/>
    </location>
</feature>
<dbReference type="SMR" id="G5EET8"/>
<evidence type="ECO:0000313" key="6">
    <source>
        <dbReference type="WormBase" id="Y19D10B.7"/>
    </source>
</evidence>
<reference evidence="3" key="4">
    <citation type="submission" date="2024-10" db="EMBL/GenBank/DDBJ databases">
        <authorList>
            <consortium name="WormBase Consortium"/>
            <person name="WormBase"/>
        </authorList>
    </citation>
    <scope>NUCLEOTIDE SEQUENCE</scope>
    <source>
        <strain evidence="3">Bristol N2</strain>
    </source>
</reference>
<dbReference type="Pfam" id="PF18457">
    <property type="entry name" value="PUD1_2"/>
    <property type="match status" value="1"/>
</dbReference>
<dbReference type="FunCoup" id="G5EET8">
    <property type="interactions" value="3"/>
</dbReference>
<reference evidence="3" key="2">
    <citation type="submission" date="2003-03" db="EMBL/GenBank/DDBJ databases">
        <authorList>
            <person name="Sulson J.E."/>
            <person name="Waterston R."/>
        </authorList>
    </citation>
    <scope>NUCLEOTIDE SEQUENCE</scope>
    <source>
        <strain evidence="3">Bristol N2</strain>
    </source>
</reference>
<dbReference type="EMBL" id="BX284605">
    <property type="protein sequence ID" value="CCD69552.1"/>
    <property type="molecule type" value="Genomic_DNA"/>
</dbReference>
<dbReference type="CTD" id="178709"/>